<evidence type="ECO:0008006" key="3">
    <source>
        <dbReference type="Google" id="ProtNLM"/>
    </source>
</evidence>
<dbReference type="Proteomes" id="UP000885779">
    <property type="component" value="Unassembled WGS sequence"/>
</dbReference>
<evidence type="ECO:0000313" key="2">
    <source>
        <dbReference type="EMBL" id="HGY55431.1"/>
    </source>
</evidence>
<accession>A0A7V4TZV2</accession>
<dbReference type="AlphaFoldDB" id="A0A7V4TZV2"/>
<sequence>MKCFFVNSIVFILIGAGALFGQDPTQSRPVGLETGGDRVNSGIYAATQIPFAGTSNLMRASESPAYIFPDDASQAPDLASNSQEKSPGKAFLFSLLLPGAGQYYTKNNNSAVLFLGAEALLWLGLVGNNLYAEHLVDEYKTYAVQHAGVLDSGKDKDYWGVIGKYDDIYRYNDQRRRERRFDEVYEENAFYFWSWDSKTNRYNYDRARLKANEIADRDVYFWGAIALNHLASAIHALAMAKKYNKNLQEEGMSWEFRLDSRPPLDGKGYMGLVFQARF</sequence>
<organism evidence="2">
    <name type="scientific">Caldithrix abyssi</name>
    <dbReference type="NCBI Taxonomy" id="187145"/>
    <lineage>
        <taxon>Bacteria</taxon>
        <taxon>Pseudomonadati</taxon>
        <taxon>Calditrichota</taxon>
        <taxon>Calditrichia</taxon>
        <taxon>Calditrichales</taxon>
        <taxon>Calditrichaceae</taxon>
        <taxon>Caldithrix</taxon>
    </lineage>
</organism>
<dbReference type="EMBL" id="DRQG01000065">
    <property type="protein sequence ID" value="HGY55431.1"/>
    <property type="molecule type" value="Genomic_DNA"/>
</dbReference>
<proteinExistence type="predicted"/>
<name>A0A7V4TZV2_CALAY</name>
<keyword evidence="1" id="KW-0732">Signal</keyword>
<evidence type="ECO:0000256" key="1">
    <source>
        <dbReference type="SAM" id="SignalP"/>
    </source>
</evidence>
<protein>
    <recommendedName>
        <fullName evidence="3">DUF5683 domain-containing protein</fullName>
    </recommendedName>
</protein>
<reference evidence="2" key="1">
    <citation type="journal article" date="2020" name="mSystems">
        <title>Genome- and Community-Level Interaction Insights into Carbon Utilization and Element Cycling Functions of Hydrothermarchaeota in Hydrothermal Sediment.</title>
        <authorList>
            <person name="Zhou Z."/>
            <person name="Liu Y."/>
            <person name="Xu W."/>
            <person name="Pan J."/>
            <person name="Luo Z.H."/>
            <person name="Li M."/>
        </authorList>
    </citation>
    <scope>NUCLEOTIDE SEQUENCE [LARGE SCALE GENOMIC DNA]</scope>
    <source>
        <strain evidence="2">HyVt-577</strain>
    </source>
</reference>
<gene>
    <name evidence="2" type="ORF">ENK44_07015</name>
</gene>
<feature type="chain" id="PRO_5031114767" description="DUF5683 domain-containing protein" evidence="1">
    <location>
        <begin position="22"/>
        <end position="278"/>
    </location>
</feature>
<comment type="caution">
    <text evidence="2">The sequence shown here is derived from an EMBL/GenBank/DDBJ whole genome shotgun (WGS) entry which is preliminary data.</text>
</comment>
<feature type="signal peptide" evidence="1">
    <location>
        <begin position="1"/>
        <end position="21"/>
    </location>
</feature>